<keyword evidence="7" id="KW-1185">Reference proteome</keyword>
<dbReference type="EMBL" id="JALJOV010000032">
    <property type="protein sequence ID" value="KAK9868365.1"/>
    <property type="molecule type" value="Genomic_DNA"/>
</dbReference>
<dbReference type="SUPFAM" id="SSF52540">
    <property type="entry name" value="P-loop containing nucleoside triphosphate hydrolases"/>
    <property type="match status" value="1"/>
</dbReference>
<dbReference type="GO" id="GO:0004386">
    <property type="term" value="F:helicase activity"/>
    <property type="evidence" value="ECO:0007669"/>
    <property type="project" value="UniProtKB-KW"/>
</dbReference>
<dbReference type="InterPro" id="IPR000330">
    <property type="entry name" value="SNF2_N"/>
</dbReference>
<name>A0AAW1THU9_9CHLO</name>
<organism evidence="6 7">
    <name type="scientific">Apatococcus fuscideae</name>
    <dbReference type="NCBI Taxonomy" id="2026836"/>
    <lineage>
        <taxon>Eukaryota</taxon>
        <taxon>Viridiplantae</taxon>
        <taxon>Chlorophyta</taxon>
        <taxon>core chlorophytes</taxon>
        <taxon>Trebouxiophyceae</taxon>
        <taxon>Chlorellales</taxon>
        <taxon>Chlorellaceae</taxon>
        <taxon>Apatococcus</taxon>
    </lineage>
</organism>
<dbReference type="CDD" id="cd18010">
    <property type="entry name" value="DEXHc_HARP_SMARCAL1"/>
    <property type="match status" value="1"/>
</dbReference>
<evidence type="ECO:0000256" key="4">
    <source>
        <dbReference type="ARBA" id="ARBA00022840"/>
    </source>
</evidence>
<dbReference type="GO" id="GO:0016787">
    <property type="term" value="F:hydrolase activity"/>
    <property type="evidence" value="ECO:0007669"/>
    <property type="project" value="UniProtKB-KW"/>
</dbReference>
<protein>
    <recommendedName>
        <fullName evidence="5">Helicase ATP-binding domain-containing protein</fullName>
    </recommendedName>
</protein>
<evidence type="ECO:0000313" key="6">
    <source>
        <dbReference type="EMBL" id="KAK9868365.1"/>
    </source>
</evidence>
<dbReference type="GO" id="GO:0004520">
    <property type="term" value="F:DNA endonuclease activity"/>
    <property type="evidence" value="ECO:0007669"/>
    <property type="project" value="TreeGrafter"/>
</dbReference>
<dbReference type="GO" id="GO:0043596">
    <property type="term" value="C:nuclear replication fork"/>
    <property type="evidence" value="ECO:0007669"/>
    <property type="project" value="TreeGrafter"/>
</dbReference>
<dbReference type="InterPro" id="IPR014001">
    <property type="entry name" value="Helicase_ATP-bd"/>
</dbReference>
<dbReference type="InterPro" id="IPR027417">
    <property type="entry name" value="P-loop_NTPase"/>
</dbReference>
<keyword evidence="1" id="KW-0547">Nucleotide-binding</keyword>
<comment type="caution">
    <text evidence="6">The sequence shown here is derived from an EMBL/GenBank/DDBJ whole genome shotgun (WGS) entry which is preliminary data.</text>
</comment>
<dbReference type="PANTHER" id="PTHR45766">
    <property type="entry name" value="DNA ANNEALING HELICASE AND ENDONUCLEASE ZRANB3 FAMILY MEMBER"/>
    <property type="match status" value="1"/>
</dbReference>
<dbReference type="GO" id="GO:0006281">
    <property type="term" value="P:DNA repair"/>
    <property type="evidence" value="ECO:0007669"/>
    <property type="project" value="TreeGrafter"/>
</dbReference>
<dbReference type="GO" id="GO:0005524">
    <property type="term" value="F:ATP binding"/>
    <property type="evidence" value="ECO:0007669"/>
    <property type="project" value="UniProtKB-KW"/>
</dbReference>
<dbReference type="Pfam" id="PF00176">
    <property type="entry name" value="SNF2-rel_dom"/>
    <property type="match status" value="1"/>
</dbReference>
<dbReference type="Gene3D" id="3.40.50.10810">
    <property type="entry name" value="Tandem AAA-ATPase domain"/>
    <property type="match status" value="1"/>
</dbReference>
<gene>
    <name evidence="6" type="ORF">WJX84_002239</name>
</gene>
<accession>A0AAW1THU9</accession>
<evidence type="ECO:0000256" key="1">
    <source>
        <dbReference type="ARBA" id="ARBA00022741"/>
    </source>
</evidence>
<keyword evidence="2" id="KW-0378">Hydrolase</keyword>
<dbReference type="PROSITE" id="PS51192">
    <property type="entry name" value="HELICASE_ATP_BIND_1"/>
    <property type="match status" value="1"/>
</dbReference>
<evidence type="ECO:0000313" key="7">
    <source>
        <dbReference type="Proteomes" id="UP001485043"/>
    </source>
</evidence>
<evidence type="ECO:0000259" key="5">
    <source>
        <dbReference type="PROSITE" id="PS51192"/>
    </source>
</evidence>
<sequence>MPYHFALPPILRRHGGEWLPAAKTWQVPTSSLKAALQELASAPGLRVEVEDRHPITDKIMQATRAQPDDSQLYEKLPKKLAENLMPFQRAGVQFGLQRGGRVLIGDEMGLGKTVQAVALLACYRAEWPALIITPSSLRGPSSIFSLRPLKNISALLSEQWADALHSWLGITDQHIHIVHTSADCRFRARQPKFVITSYNFLGKLKEDIETRDYRIVVVDESHYIKDWKAQRSKDTVPVLQRADRAILLTGTPALSRPKELFNQISALLPTANLKMKDYGERYCSGGNSRFDKYCGASNHEELYRLLTSTIMVRRLKQQVLKQLPAKRRQQVFLRLDAGGQQQLNALSKQLEAGREAIAKAEGADDGGGGAMGSLKAEERKVIMEFYVASAEAKVKTVQDYVVDMLENDQKFLIFAHHKCLLNGIEAAVRTKFRFALLIRLAMTGS</sequence>
<proteinExistence type="predicted"/>
<evidence type="ECO:0000256" key="3">
    <source>
        <dbReference type="ARBA" id="ARBA00022806"/>
    </source>
</evidence>
<dbReference type="Proteomes" id="UP001485043">
    <property type="component" value="Unassembled WGS sequence"/>
</dbReference>
<dbReference type="PANTHER" id="PTHR45766:SF3">
    <property type="entry name" value="DNA ANNEALING HELICASE AND ENDONUCLEASE ZRANB3"/>
    <property type="match status" value="1"/>
</dbReference>
<reference evidence="6 7" key="1">
    <citation type="journal article" date="2024" name="Nat. Commun.">
        <title>Phylogenomics reveals the evolutionary origins of lichenization in chlorophyte algae.</title>
        <authorList>
            <person name="Puginier C."/>
            <person name="Libourel C."/>
            <person name="Otte J."/>
            <person name="Skaloud P."/>
            <person name="Haon M."/>
            <person name="Grisel S."/>
            <person name="Petersen M."/>
            <person name="Berrin J.G."/>
            <person name="Delaux P.M."/>
            <person name="Dal Grande F."/>
            <person name="Keller J."/>
        </authorList>
    </citation>
    <scope>NUCLEOTIDE SEQUENCE [LARGE SCALE GENOMIC DNA]</scope>
    <source>
        <strain evidence="6 7">SAG 2523</strain>
    </source>
</reference>
<feature type="domain" description="Helicase ATP-binding" evidence="5">
    <location>
        <begin position="93"/>
        <end position="270"/>
    </location>
</feature>
<evidence type="ECO:0000256" key="2">
    <source>
        <dbReference type="ARBA" id="ARBA00022801"/>
    </source>
</evidence>
<dbReference type="SMART" id="SM00487">
    <property type="entry name" value="DEXDc"/>
    <property type="match status" value="1"/>
</dbReference>
<keyword evidence="4" id="KW-0067">ATP-binding</keyword>
<dbReference type="AlphaFoldDB" id="A0AAW1THU9"/>
<dbReference type="InterPro" id="IPR038718">
    <property type="entry name" value="SNF2-like_sf"/>
</dbReference>
<dbReference type="GO" id="GO:0031297">
    <property type="term" value="P:replication fork processing"/>
    <property type="evidence" value="ECO:0007669"/>
    <property type="project" value="TreeGrafter"/>
</dbReference>
<keyword evidence="3" id="KW-0347">Helicase</keyword>